<dbReference type="EC" id="2.1.1.297" evidence="1"/>
<sequence>MVKMTVSKALKEGEKICESKFVAKELLKFHLNLSDEKIILNLSLNLDNQDGYFTLLDRYKSGEPLEYIVGKAEFLEEEFEVEKGVLIPRFETEILVQKTLEVAKEFKNVRICEIGFGSGIISISLKKRLNQADIIATDISQIALKVAQKNAKKHSAKVEFKLSSLLDEVSENFDIIVSNPPYIAKDYKLDKWVLSEPKEALFGGEVGDEILRKIINLAKTRAKFLVCEIGYDQKHSLSQALKEAGFEYEFYQDLAGFDRGFVARNLNLGLFY</sequence>
<comment type="catalytic activity">
    <reaction evidence="5">
        <text>L-glutaminyl-[peptide chain release factor] + S-adenosyl-L-methionine = N(5)-methyl-L-glutaminyl-[peptide chain release factor] + S-adenosyl-L-homocysteine + H(+)</text>
        <dbReference type="Rhea" id="RHEA:42896"/>
        <dbReference type="Rhea" id="RHEA-COMP:10271"/>
        <dbReference type="Rhea" id="RHEA-COMP:10272"/>
        <dbReference type="ChEBI" id="CHEBI:15378"/>
        <dbReference type="ChEBI" id="CHEBI:30011"/>
        <dbReference type="ChEBI" id="CHEBI:57856"/>
        <dbReference type="ChEBI" id="CHEBI:59789"/>
        <dbReference type="ChEBI" id="CHEBI:61891"/>
        <dbReference type="EC" id="2.1.1.297"/>
    </reaction>
</comment>
<accession>A0A128ERP1</accession>
<evidence type="ECO:0000259" key="6">
    <source>
        <dbReference type="Pfam" id="PF05175"/>
    </source>
</evidence>
<keyword evidence="3 8" id="KW-0808">Transferase</keyword>
<evidence type="ECO:0000313" key="9">
    <source>
        <dbReference type="Proteomes" id="UP000069632"/>
    </source>
</evidence>
<dbReference type="InterPro" id="IPR029063">
    <property type="entry name" value="SAM-dependent_MTases_sf"/>
</dbReference>
<evidence type="ECO:0000256" key="5">
    <source>
        <dbReference type="ARBA" id="ARBA00048391"/>
    </source>
</evidence>
<dbReference type="Gene3D" id="3.40.50.150">
    <property type="entry name" value="Vaccinia Virus protein VP39"/>
    <property type="match status" value="1"/>
</dbReference>
<dbReference type="Pfam" id="PF05175">
    <property type="entry name" value="MTS"/>
    <property type="match status" value="1"/>
</dbReference>
<dbReference type="Gene3D" id="1.10.8.10">
    <property type="entry name" value="DNA helicase RuvA subunit, C-terminal domain"/>
    <property type="match status" value="1"/>
</dbReference>
<name>A0A128ERP1_9BACT</name>
<proteinExistence type="predicted"/>
<dbReference type="PROSITE" id="PS00092">
    <property type="entry name" value="N6_MTASE"/>
    <property type="match status" value="1"/>
</dbReference>
<feature type="domain" description="Release factor glutamine methyltransferase N-terminal" evidence="7">
    <location>
        <begin position="8"/>
        <end position="70"/>
    </location>
</feature>
<evidence type="ECO:0000256" key="4">
    <source>
        <dbReference type="ARBA" id="ARBA00022691"/>
    </source>
</evidence>
<dbReference type="CDD" id="cd02440">
    <property type="entry name" value="AdoMet_MTases"/>
    <property type="match status" value="1"/>
</dbReference>
<dbReference type="GO" id="GO:0102559">
    <property type="term" value="F:peptide chain release factor N(5)-glutamine methyltransferase activity"/>
    <property type="evidence" value="ECO:0007669"/>
    <property type="project" value="UniProtKB-EC"/>
</dbReference>
<dbReference type="SUPFAM" id="SSF53335">
    <property type="entry name" value="S-adenosyl-L-methionine-dependent methyltransferases"/>
    <property type="match status" value="1"/>
</dbReference>
<dbReference type="EMBL" id="FIZP01000014">
    <property type="protein sequence ID" value="CZE49122.1"/>
    <property type="molecule type" value="Genomic_DNA"/>
</dbReference>
<dbReference type="AlphaFoldDB" id="A0A128ERP1"/>
<evidence type="ECO:0000313" key="8">
    <source>
        <dbReference type="EMBL" id="CZE49122.1"/>
    </source>
</evidence>
<protein>
    <recommendedName>
        <fullName evidence="1">peptide chain release factor N(5)-glutamine methyltransferase</fullName>
        <ecNumber evidence="1">2.1.1.297</ecNumber>
    </recommendedName>
</protein>
<feature type="domain" description="Methyltransferase small" evidence="6">
    <location>
        <begin position="94"/>
        <end position="185"/>
    </location>
</feature>
<dbReference type="GO" id="GO:0003676">
    <property type="term" value="F:nucleic acid binding"/>
    <property type="evidence" value="ECO:0007669"/>
    <property type="project" value="InterPro"/>
</dbReference>
<dbReference type="InterPro" id="IPR019874">
    <property type="entry name" value="RF_methyltr_PrmC"/>
</dbReference>
<keyword evidence="2 8" id="KW-0489">Methyltransferase</keyword>
<keyword evidence="4" id="KW-0949">S-adenosyl-L-methionine</keyword>
<dbReference type="PANTHER" id="PTHR18895">
    <property type="entry name" value="HEMK METHYLTRANSFERASE"/>
    <property type="match status" value="1"/>
</dbReference>
<dbReference type="Pfam" id="PF17827">
    <property type="entry name" value="PrmC_N"/>
    <property type="match status" value="1"/>
</dbReference>
<dbReference type="NCBIfam" id="TIGR00536">
    <property type="entry name" value="hemK_fam"/>
    <property type="match status" value="1"/>
</dbReference>
<reference evidence="8 9" key="1">
    <citation type="submission" date="2016-02" db="EMBL/GenBank/DDBJ databases">
        <authorList>
            <consortium name="Pathogen Informatics"/>
        </authorList>
    </citation>
    <scope>NUCLEOTIDE SEQUENCE [LARGE SCALE GENOMIC DNA]</scope>
    <source>
        <strain evidence="8 9">RC20</strain>
    </source>
</reference>
<dbReference type="InterPro" id="IPR002052">
    <property type="entry name" value="DNA_methylase_N6_adenine_CS"/>
</dbReference>
<dbReference type="PANTHER" id="PTHR18895:SF74">
    <property type="entry name" value="MTRF1L RELEASE FACTOR GLUTAMINE METHYLTRANSFERASE"/>
    <property type="match status" value="1"/>
</dbReference>
<keyword evidence="9" id="KW-1185">Reference proteome</keyword>
<evidence type="ECO:0000259" key="7">
    <source>
        <dbReference type="Pfam" id="PF17827"/>
    </source>
</evidence>
<organism evidence="8 9">
    <name type="scientific">Campylobacter geochelonis</name>
    <dbReference type="NCBI Taxonomy" id="1780362"/>
    <lineage>
        <taxon>Bacteria</taxon>
        <taxon>Pseudomonadati</taxon>
        <taxon>Campylobacterota</taxon>
        <taxon>Epsilonproteobacteria</taxon>
        <taxon>Campylobacterales</taxon>
        <taxon>Campylobacteraceae</taxon>
        <taxon>Campylobacter</taxon>
    </lineage>
</organism>
<dbReference type="Proteomes" id="UP000069632">
    <property type="component" value="Unassembled WGS sequence"/>
</dbReference>
<dbReference type="InterPro" id="IPR050320">
    <property type="entry name" value="N5-glutamine_MTase"/>
</dbReference>
<evidence type="ECO:0000256" key="2">
    <source>
        <dbReference type="ARBA" id="ARBA00022603"/>
    </source>
</evidence>
<evidence type="ECO:0000256" key="3">
    <source>
        <dbReference type="ARBA" id="ARBA00022679"/>
    </source>
</evidence>
<evidence type="ECO:0000256" key="1">
    <source>
        <dbReference type="ARBA" id="ARBA00012771"/>
    </source>
</evidence>
<dbReference type="InterPro" id="IPR007848">
    <property type="entry name" value="Small_mtfrase_dom"/>
</dbReference>
<dbReference type="GO" id="GO:0032259">
    <property type="term" value="P:methylation"/>
    <property type="evidence" value="ECO:0007669"/>
    <property type="project" value="UniProtKB-KW"/>
</dbReference>
<dbReference type="InterPro" id="IPR040758">
    <property type="entry name" value="PrmC_N"/>
</dbReference>
<gene>
    <name evidence="8" type="primary">prmC</name>
    <name evidence="8" type="ORF">ERS672216_01760</name>
</gene>
<dbReference type="NCBIfam" id="TIGR03534">
    <property type="entry name" value="RF_mod_PrmC"/>
    <property type="match status" value="1"/>
</dbReference>
<dbReference type="InterPro" id="IPR004556">
    <property type="entry name" value="HemK-like"/>
</dbReference>